<name>A0A180GCY3_PUCT1</name>
<organism evidence="3">
    <name type="scientific">Puccinia triticina (isolate 1-1 / race 1 (BBBD))</name>
    <name type="common">Brown leaf rust fungus</name>
    <dbReference type="NCBI Taxonomy" id="630390"/>
    <lineage>
        <taxon>Eukaryota</taxon>
        <taxon>Fungi</taxon>
        <taxon>Dikarya</taxon>
        <taxon>Basidiomycota</taxon>
        <taxon>Pucciniomycotina</taxon>
        <taxon>Pucciniomycetes</taxon>
        <taxon>Pucciniales</taxon>
        <taxon>Pucciniaceae</taxon>
        <taxon>Puccinia</taxon>
    </lineage>
</organism>
<sequence>MVSPFLSSPSGSPTNHTGSGSNSSTSTSSVYSSARTVKPPPISISPSLRRVSTQGQPSISTILNPDADSNSAGRRLELEEKSDWDSRTGRSDGLAMRLNRNSAGLPLLRDVGRDRWGNRWGIENHVLSPVISELTEPTHTSVSSPISTGSFSTNFSLSSTCPFLPEQQPDHSSSVMPGDYPTTEPSPNLHQLSSLSPSNRTTTSYSITSTRSHQSPTQLTHLSGSTAYQSTRSRTDSLPSQSITTNPSPNQPSFVSAKDHQDPSPSSNRFRSSSVISKTESNPHSPPTHHQHAISLLKRKKIKTHITNRQRDVDVANRQINKRIEKERRDQMIRSRDEIVAQLMDNPNDAKLVRDLGKLYLRFNEPSQNDKQSHTARRIGHASAAPRSEPSLKLAIHYLEQSIQIDNRDPLTWLFLGRAWSLLLAYPTEHESEREQRLSNSSLAFRKAIHISSNLTAPSLQTIRQTNRFRLAYAEHLEGLRQYKEAASVLQDALGTDETDVESWWELGRMMELWALDEEPQSPTTKQERVERMRHGCEAFKKATELEPDDVMLRQGCLDGEKALQKLMAELQAEEEKSLRAEEDVKLAAERMRALNLSPVTNKPATTHTSSVSALRKLVSELREIPEFGKKAQRAPSPDPTALSPAVEDQKKPEAEQPPATRTEDPICTTLVESVVSSSPAPSTAANRTRAPTTGEVDESPVTRTTPLPHAIQENLKAPEPGQPLPPISMPLPPQDPAGDADQTGTTGARLSSPEDQSAPSTQSQDDVKMMLMNIRTGSIEPPLSFVHPGDDHPSSPAAGHPGPGSPRYAYQPPSPSALPTSIMQALAARLGTPKTASSPRSVASSSSRSASNGSQKAREWHLRKTGSGSAPSGPLSPPPTCPSPSHFLARDRSDNQPTDGHPRPSENPAGSHPPSSHHDLPSDRFYPTPPHVSVLKNPPPGSGHVVLSPLSKEVTLAPGPGASPPPPDIPPRPPSLCGHPRPPYGPPPHPASSAACHQSGSPFGEFRGRPVCLSPHQDRTSLGQHVDEHIRRPSSCCLSPQPPAPHFSTHMHPLPPAIPTTTANPRVASPPVGPLQDGFAGQQEFTPSYNYALIDAHLQSILDIDIKRKQELKEIRKQIRKTDEWAESRRRSVIEELRRVCTPVNIQSNVQRTPYAGSSSLSRSISRGPRPEESSADDGQPKENESTGGGGSKQSTGHYSTGPGEPAIRKPHKSALRTSAPVGPPKRSSSTPPESSHYPHAHQHGMCQQDHAQPRHQPLVYSEEPPPLAPLHHDAAKHRALYSASVRPFHPPQLAVEQVSTELDKLGPAGFAINGITSIIQLLHQHQSQQLRQP</sequence>
<feature type="compositionally biased region" description="Low complexity" evidence="2">
    <location>
        <begin position="1159"/>
        <end position="1168"/>
    </location>
</feature>
<reference evidence="3" key="2">
    <citation type="submission" date="2016-05" db="EMBL/GenBank/DDBJ databases">
        <title>Comparative analysis highlights variable genome content of wheat rusts and divergence of the mating loci.</title>
        <authorList>
            <person name="Cuomo C.A."/>
            <person name="Bakkeren G."/>
            <person name="Szabo L."/>
            <person name="Khalil H."/>
            <person name="Joly D."/>
            <person name="Goldberg J."/>
            <person name="Young S."/>
            <person name="Zeng Q."/>
            <person name="Fellers J."/>
        </authorList>
    </citation>
    <scope>NUCLEOTIDE SEQUENCE [LARGE SCALE GENOMIC DNA]</scope>
    <source>
        <strain evidence="3">1-1 BBBD Race 1</strain>
    </source>
</reference>
<evidence type="ECO:0000313" key="3">
    <source>
        <dbReference type="EMBL" id="OAV89793.1"/>
    </source>
</evidence>
<feature type="compositionally biased region" description="Pro residues" evidence="2">
    <location>
        <begin position="962"/>
        <end position="991"/>
    </location>
</feature>
<evidence type="ECO:0000256" key="1">
    <source>
        <dbReference type="SAM" id="Coils"/>
    </source>
</evidence>
<feature type="compositionally biased region" description="Pro residues" evidence="2">
    <location>
        <begin position="721"/>
        <end position="736"/>
    </location>
</feature>
<dbReference type="SUPFAM" id="SSF48452">
    <property type="entry name" value="TPR-like"/>
    <property type="match status" value="1"/>
</dbReference>
<feature type="compositionally biased region" description="Polar residues" evidence="2">
    <location>
        <begin position="743"/>
        <end position="765"/>
    </location>
</feature>
<dbReference type="STRING" id="630390.A0A180GCY3"/>
<dbReference type="Proteomes" id="UP000005240">
    <property type="component" value="Unassembled WGS sequence"/>
</dbReference>
<dbReference type="OrthoDB" id="2507513at2759"/>
<feature type="compositionally biased region" description="Basic and acidic residues" evidence="2">
    <location>
        <begin position="889"/>
        <end position="905"/>
    </location>
</feature>
<dbReference type="Gene3D" id="1.25.40.10">
    <property type="entry name" value="Tetratricopeptide repeat domain"/>
    <property type="match status" value="1"/>
</dbReference>
<feature type="region of interest" description="Disordered" evidence="2">
    <location>
        <begin position="364"/>
        <end position="386"/>
    </location>
</feature>
<feature type="coiled-coil region" evidence="1">
    <location>
        <begin position="557"/>
        <end position="591"/>
    </location>
</feature>
<reference evidence="3" key="1">
    <citation type="submission" date="2009-11" db="EMBL/GenBank/DDBJ databases">
        <authorList>
            <consortium name="The Broad Institute Genome Sequencing Platform"/>
            <person name="Ward D."/>
            <person name="Feldgarden M."/>
            <person name="Earl A."/>
            <person name="Young S.K."/>
            <person name="Zeng Q."/>
            <person name="Koehrsen M."/>
            <person name="Alvarado L."/>
            <person name="Berlin A."/>
            <person name="Bochicchio J."/>
            <person name="Borenstein D."/>
            <person name="Chapman S.B."/>
            <person name="Chen Z."/>
            <person name="Engels R."/>
            <person name="Freedman E."/>
            <person name="Gellesch M."/>
            <person name="Goldberg J."/>
            <person name="Griggs A."/>
            <person name="Gujja S."/>
            <person name="Heilman E."/>
            <person name="Heiman D."/>
            <person name="Hepburn T."/>
            <person name="Howarth C."/>
            <person name="Jen D."/>
            <person name="Larson L."/>
            <person name="Lewis B."/>
            <person name="Mehta T."/>
            <person name="Park D."/>
            <person name="Pearson M."/>
            <person name="Roberts A."/>
            <person name="Saif S."/>
            <person name="Shea T."/>
            <person name="Shenoy N."/>
            <person name="Sisk P."/>
            <person name="Stolte C."/>
            <person name="Sykes S."/>
            <person name="Thomson T."/>
            <person name="Walk T."/>
            <person name="White J."/>
            <person name="Yandava C."/>
            <person name="Izard J."/>
            <person name="Baranova O.V."/>
            <person name="Blanton J.M."/>
            <person name="Tanner A.C."/>
            <person name="Dewhirst F.E."/>
            <person name="Haas B."/>
            <person name="Nusbaum C."/>
            <person name="Birren B."/>
        </authorList>
    </citation>
    <scope>NUCLEOTIDE SEQUENCE [LARGE SCALE GENOMIC DNA]</scope>
    <source>
        <strain evidence="3">1-1 BBBD Race 1</strain>
    </source>
</reference>
<feature type="region of interest" description="Disordered" evidence="2">
    <location>
        <begin position="627"/>
        <end position="1002"/>
    </location>
</feature>
<proteinExistence type="predicted"/>
<feature type="compositionally biased region" description="Polar residues" evidence="2">
    <location>
        <begin position="183"/>
        <end position="197"/>
    </location>
</feature>
<reference evidence="4" key="4">
    <citation type="submission" date="2025-05" db="UniProtKB">
        <authorList>
            <consortium name="EnsemblFungi"/>
        </authorList>
    </citation>
    <scope>IDENTIFICATION</scope>
    <source>
        <strain evidence="4">isolate 1-1 / race 1 (BBBD)</strain>
    </source>
</reference>
<dbReference type="EnsemblFungi" id="PTTG_03333-t43_1">
    <property type="protein sequence ID" value="PTTG_03333-t43_1-p1"/>
    <property type="gene ID" value="PTTG_03333"/>
</dbReference>
<feature type="compositionally biased region" description="Basic and acidic residues" evidence="2">
    <location>
        <begin position="1170"/>
        <end position="1186"/>
    </location>
</feature>
<feature type="compositionally biased region" description="Low complexity" evidence="2">
    <location>
        <begin position="674"/>
        <end position="686"/>
    </location>
</feature>
<evidence type="ECO:0000313" key="5">
    <source>
        <dbReference type="Proteomes" id="UP000005240"/>
    </source>
</evidence>
<feature type="compositionally biased region" description="Basic and acidic residues" evidence="2">
    <location>
        <begin position="74"/>
        <end position="90"/>
    </location>
</feature>
<feature type="compositionally biased region" description="Polar residues" evidence="2">
    <location>
        <begin position="50"/>
        <end position="72"/>
    </location>
</feature>
<reference evidence="4 5" key="3">
    <citation type="journal article" date="2017" name="G3 (Bethesda)">
        <title>Comparative analysis highlights variable genome content of wheat rusts and divergence of the mating loci.</title>
        <authorList>
            <person name="Cuomo C.A."/>
            <person name="Bakkeren G."/>
            <person name="Khalil H.B."/>
            <person name="Panwar V."/>
            <person name="Joly D."/>
            <person name="Linning R."/>
            <person name="Sakthikumar S."/>
            <person name="Song X."/>
            <person name="Adiconis X."/>
            <person name="Fan L."/>
            <person name="Goldberg J.M."/>
            <person name="Levin J.Z."/>
            <person name="Young S."/>
            <person name="Zeng Q."/>
            <person name="Anikster Y."/>
            <person name="Bruce M."/>
            <person name="Wang M."/>
            <person name="Yin C."/>
            <person name="McCallum B."/>
            <person name="Szabo L.J."/>
            <person name="Hulbert S."/>
            <person name="Chen X."/>
            <person name="Fellers J.P."/>
        </authorList>
    </citation>
    <scope>NUCLEOTIDE SEQUENCE</scope>
    <source>
        <strain evidence="5">Isolate 1-1 / race 1 (BBBD)</strain>
        <strain evidence="4">isolate 1-1 / race 1 (BBBD)</strain>
    </source>
</reference>
<feature type="compositionally biased region" description="Polar residues" evidence="2">
    <location>
        <begin position="213"/>
        <end position="254"/>
    </location>
</feature>
<feature type="region of interest" description="Disordered" evidence="2">
    <location>
        <begin position="160"/>
        <end position="294"/>
    </location>
</feature>
<evidence type="ECO:0000313" key="4">
    <source>
        <dbReference type="EnsemblFungi" id="PTTG_03333-t43_1-p1"/>
    </source>
</evidence>
<feature type="compositionally biased region" description="Low complexity" evidence="2">
    <location>
        <begin position="7"/>
        <end position="33"/>
    </location>
</feature>
<dbReference type="InterPro" id="IPR011990">
    <property type="entry name" value="TPR-like_helical_dom_sf"/>
</dbReference>
<dbReference type="VEuPathDB" id="FungiDB:PTTG_03333"/>
<evidence type="ECO:0000256" key="2">
    <source>
        <dbReference type="SAM" id="MobiDB-lite"/>
    </source>
</evidence>
<keyword evidence="1" id="KW-0175">Coiled coil</keyword>
<gene>
    <name evidence="3" type="ORF">PTTG_03333</name>
</gene>
<feature type="compositionally biased region" description="Low complexity" evidence="2">
    <location>
        <begin position="837"/>
        <end position="852"/>
    </location>
</feature>
<accession>A0A180GCY3</accession>
<dbReference type="EMBL" id="ADAS02000118">
    <property type="protein sequence ID" value="OAV89793.1"/>
    <property type="molecule type" value="Genomic_DNA"/>
</dbReference>
<feature type="compositionally biased region" description="Low complexity" evidence="2">
    <location>
        <begin position="198"/>
        <end position="212"/>
    </location>
</feature>
<protein>
    <submittedName>
        <fullName evidence="3 4">Uncharacterized protein</fullName>
    </submittedName>
</protein>
<feature type="region of interest" description="Disordered" evidence="2">
    <location>
        <begin position="1"/>
        <end position="92"/>
    </location>
</feature>
<feature type="region of interest" description="Disordered" evidence="2">
    <location>
        <begin position="1150"/>
        <end position="1272"/>
    </location>
</feature>
<keyword evidence="5" id="KW-1185">Reference proteome</keyword>
<feature type="compositionally biased region" description="Low complexity" evidence="2">
    <location>
        <begin position="263"/>
        <end position="277"/>
    </location>
</feature>